<reference evidence="1 2" key="1">
    <citation type="journal article" date="2014" name="Nature">
        <title>Sequential evolution of bacterial morphology by co-option of a developmental regulator.</title>
        <authorList>
            <person name="Jiang C."/>
            <person name="Brown P.J."/>
            <person name="Ducret A."/>
            <person name="Brun Y.V."/>
        </authorList>
    </citation>
    <scope>NUCLEOTIDE SEQUENCE [LARGE SCALE GENOMIC DNA]</scope>
    <source>
        <strain evidence="1 2">DSM 16100</strain>
    </source>
</reference>
<dbReference type="Proteomes" id="UP000017837">
    <property type="component" value="Unassembled WGS sequence"/>
</dbReference>
<comment type="caution">
    <text evidence="1">The sequence shown here is derived from an EMBL/GenBank/DDBJ whole genome shotgun (WGS) entry which is preliminary data.</text>
</comment>
<accession>V4PW55</accession>
<protein>
    <submittedName>
        <fullName evidence="1">Uncharacterized protein</fullName>
    </submittedName>
</protein>
<evidence type="ECO:0000313" key="2">
    <source>
        <dbReference type="Proteomes" id="UP000017837"/>
    </source>
</evidence>
<evidence type="ECO:0000313" key="1">
    <source>
        <dbReference type="EMBL" id="ESQ92581.1"/>
    </source>
</evidence>
<proteinExistence type="predicted"/>
<name>V4PW55_9CAUL</name>
<organism evidence="1 2">
    <name type="scientific">Asticcacaulis benevestitus DSM 16100 = ATCC BAA-896</name>
    <dbReference type="NCBI Taxonomy" id="1121022"/>
    <lineage>
        <taxon>Bacteria</taxon>
        <taxon>Pseudomonadati</taxon>
        <taxon>Pseudomonadota</taxon>
        <taxon>Alphaproteobacteria</taxon>
        <taxon>Caulobacterales</taxon>
        <taxon>Caulobacteraceae</taxon>
        <taxon>Asticcacaulis</taxon>
    </lineage>
</organism>
<dbReference type="AlphaFoldDB" id="V4PW55"/>
<sequence length="87" mass="9873">MAEWPLSAISFVVWKIILECLKRAISFGYAIVKKSAGSSFKRVHKLFEKRQIVRWKSVDAKAQFVNFGGTTYAFGELCGCQFGDIDF</sequence>
<keyword evidence="2" id="KW-1185">Reference proteome</keyword>
<dbReference type="PATRIC" id="fig|1121022.4.peg.1619"/>
<dbReference type="EMBL" id="AWGB01000012">
    <property type="protein sequence ID" value="ESQ92581.1"/>
    <property type="molecule type" value="Genomic_DNA"/>
</dbReference>
<gene>
    <name evidence="1" type="ORF">ABENE_08055</name>
</gene>